<dbReference type="NCBIfam" id="TIGR02887">
    <property type="entry name" value="spore_ger_x_C"/>
    <property type="match status" value="1"/>
</dbReference>
<dbReference type="InterPro" id="IPR008844">
    <property type="entry name" value="Spore_GerAC-like"/>
</dbReference>
<gene>
    <name evidence="2" type="ORF">DFO73_104296</name>
</gene>
<dbReference type="InterPro" id="IPR046953">
    <property type="entry name" value="Spore_GerAC-like_C"/>
</dbReference>
<dbReference type="Pfam" id="PF05504">
    <property type="entry name" value="Spore_GerAC"/>
    <property type="match status" value="1"/>
</dbReference>
<dbReference type="EMBL" id="QGTW01000004">
    <property type="protein sequence ID" value="PWW29654.1"/>
    <property type="molecule type" value="Genomic_DNA"/>
</dbReference>
<dbReference type="GO" id="GO:0009847">
    <property type="term" value="P:spore germination"/>
    <property type="evidence" value="ECO:0007669"/>
    <property type="project" value="InterPro"/>
</dbReference>
<proteinExistence type="predicted"/>
<protein>
    <submittedName>
        <fullName evidence="2">Ger(X)C family germination protein</fullName>
    </submittedName>
</protein>
<dbReference type="PANTHER" id="PTHR35789">
    <property type="entry name" value="SPORE GERMINATION PROTEIN B3"/>
    <property type="match status" value="1"/>
</dbReference>
<dbReference type="PANTHER" id="PTHR35789:SF1">
    <property type="entry name" value="SPORE GERMINATION PROTEIN B3"/>
    <property type="match status" value="1"/>
</dbReference>
<evidence type="ECO:0000313" key="3">
    <source>
        <dbReference type="Proteomes" id="UP000247150"/>
    </source>
</evidence>
<dbReference type="Proteomes" id="UP000247150">
    <property type="component" value="Unassembled WGS sequence"/>
</dbReference>
<reference evidence="2 3" key="1">
    <citation type="submission" date="2018-05" db="EMBL/GenBank/DDBJ databases">
        <title>Freshwater and sediment microbial communities from various areas in North America, analyzing microbe dynamics in response to fracking.</title>
        <authorList>
            <person name="Lamendella R."/>
        </authorList>
    </citation>
    <scope>NUCLEOTIDE SEQUENCE [LARGE SCALE GENOMIC DNA]</scope>
    <source>
        <strain evidence="2 3">15_TX</strain>
    </source>
</reference>
<accession>A0A2V2ZYY3</accession>
<dbReference type="AlphaFoldDB" id="A0A2V2ZYY3"/>
<dbReference type="InterPro" id="IPR038501">
    <property type="entry name" value="Spore_GerAC_C_sf"/>
</dbReference>
<name>A0A2V2ZYY3_9BACI</name>
<sequence length="249" mass="27927">MISEEKASEILSLKGAQDPIPALNLLYITENMETKTAKMSQKLSLGDFSEKMSASSSFMVQKVQKHKEEVQIIGAAVIKGKTQKMIGELDEDETFGINCITGEATAGAVTGVDKETDKIIAYEIDSLKSSIKPKVNGEDISFTVNINTEGRLSEDWIPNSDAFKEEFIRNAEKEVEREFKRLMEAGLTKTQQDLKVDVAGFGESLRINKPKVWKKVKKDWEERFPEASIDINVKVKIGQFQTQGRKMNK</sequence>
<organism evidence="2 3">
    <name type="scientific">Cytobacillus oceanisediminis</name>
    <dbReference type="NCBI Taxonomy" id="665099"/>
    <lineage>
        <taxon>Bacteria</taxon>
        <taxon>Bacillati</taxon>
        <taxon>Bacillota</taxon>
        <taxon>Bacilli</taxon>
        <taxon>Bacillales</taxon>
        <taxon>Bacillaceae</taxon>
        <taxon>Cytobacillus</taxon>
    </lineage>
</organism>
<dbReference type="GO" id="GO:0016020">
    <property type="term" value="C:membrane"/>
    <property type="evidence" value="ECO:0007669"/>
    <property type="project" value="InterPro"/>
</dbReference>
<evidence type="ECO:0000259" key="1">
    <source>
        <dbReference type="Pfam" id="PF05504"/>
    </source>
</evidence>
<evidence type="ECO:0000313" key="2">
    <source>
        <dbReference type="EMBL" id="PWW29654.1"/>
    </source>
</evidence>
<feature type="domain" description="Spore germination GerAC-like C-terminal" evidence="1">
    <location>
        <begin position="74"/>
        <end position="239"/>
    </location>
</feature>
<dbReference type="Gene3D" id="3.30.300.210">
    <property type="entry name" value="Nutrient germinant receptor protein C, domain 3"/>
    <property type="match status" value="1"/>
</dbReference>
<comment type="caution">
    <text evidence="2">The sequence shown here is derived from an EMBL/GenBank/DDBJ whole genome shotgun (WGS) entry which is preliminary data.</text>
</comment>